<sequence length="66" mass="7683">MNLQQDVETIQDVDMRRQRIEMEIERLIRDCEATRMGYCAHLLEMARLAAQIAPVGSNRPRPKLNS</sequence>
<accession>A0A371X2B9</accession>
<proteinExistence type="predicted"/>
<protein>
    <submittedName>
        <fullName evidence="1">Uncharacterized protein</fullName>
    </submittedName>
</protein>
<comment type="caution">
    <text evidence="1">The sequence shown here is derived from an EMBL/GenBank/DDBJ whole genome shotgun (WGS) entry which is preliminary data.</text>
</comment>
<dbReference type="RefSeq" id="WP_116683101.1">
    <property type="nucleotide sequence ID" value="NZ_QURL01000004.1"/>
</dbReference>
<keyword evidence="2" id="KW-1185">Reference proteome</keyword>
<dbReference type="EMBL" id="QURL01000004">
    <property type="protein sequence ID" value="RFC63370.1"/>
    <property type="molecule type" value="Genomic_DNA"/>
</dbReference>
<evidence type="ECO:0000313" key="1">
    <source>
        <dbReference type="EMBL" id="RFC63370.1"/>
    </source>
</evidence>
<gene>
    <name evidence="1" type="ORF">DYI37_10005</name>
</gene>
<dbReference type="AlphaFoldDB" id="A0A371X2B9"/>
<organism evidence="1 2">
    <name type="scientific">Fulvimarina endophytica</name>
    <dbReference type="NCBI Taxonomy" id="2293836"/>
    <lineage>
        <taxon>Bacteria</taxon>
        <taxon>Pseudomonadati</taxon>
        <taxon>Pseudomonadota</taxon>
        <taxon>Alphaproteobacteria</taxon>
        <taxon>Hyphomicrobiales</taxon>
        <taxon>Aurantimonadaceae</taxon>
        <taxon>Fulvimarina</taxon>
    </lineage>
</organism>
<dbReference type="Proteomes" id="UP000264310">
    <property type="component" value="Unassembled WGS sequence"/>
</dbReference>
<name>A0A371X2B9_9HYPH</name>
<reference evidence="1 2" key="1">
    <citation type="submission" date="2018-08" db="EMBL/GenBank/DDBJ databases">
        <title>Fulvimarina sp. 85, whole genome shotgun sequence.</title>
        <authorList>
            <person name="Tuo L."/>
        </authorList>
    </citation>
    <scope>NUCLEOTIDE SEQUENCE [LARGE SCALE GENOMIC DNA]</scope>
    <source>
        <strain evidence="1 2">85</strain>
    </source>
</reference>
<evidence type="ECO:0000313" key="2">
    <source>
        <dbReference type="Proteomes" id="UP000264310"/>
    </source>
</evidence>